<feature type="non-terminal residue" evidence="1">
    <location>
        <position position="1"/>
    </location>
</feature>
<evidence type="ECO:0000313" key="1">
    <source>
        <dbReference type="EMBL" id="SIS87796.1"/>
    </source>
</evidence>
<dbReference type="Proteomes" id="UP000186026">
    <property type="component" value="Unassembled WGS sequence"/>
</dbReference>
<keyword evidence="2" id="KW-1185">Reference proteome</keyword>
<proteinExistence type="predicted"/>
<dbReference type="AlphaFoldDB" id="A0A1N7MNQ9"/>
<protein>
    <submittedName>
        <fullName evidence="1">Uncharacterized protein</fullName>
    </submittedName>
</protein>
<sequence>AEKNPVFERGSAKTGKNVRFLILGVPVSKSGKRNQDQEN</sequence>
<dbReference type="EMBL" id="FTOP01000007">
    <property type="protein sequence ID" value="SIS87796.1"/>
    <property type="molecule type" value="Genomic_DNA"/>
</dbReference>
<accession>A0A1N7MNQ9</accession>
<gene>
    <name evidence="1" type="ORF">SAMN05421761_1071</name>
</gene>
<evidence type="ECO:0000313" key="2">
    <source>
        <dbReference type="Proteomes" id="UP000186026"/>
    </source>
</evidence>
<reference evidence="2" key="1">
    <citation type="submission" date="2017-01" db="EMBL/GenBank/DDBJ databases">
        <authorList>
            <person name="Varghese N."/>
            <person name="Submissions S."/>
        </authorList>
    </citation>
    <scope>NUCLEOTIDE SEQUENCE [LARGE SCALE GENOMIC DNA]</scope>
    <source>
        <strain evidence="2">DSM 46698</strain>
    </source>
</reference>
<organism evidence="1 2">
    <name type="scientific">Belliella pelovolcani</name>
    <dbReference type="NCBI Taxonomy" id="529505"/>
    <lineage>
        <taxon>Bacteria</taxon>
        <taxon>Pseudomonadati</taxon>
        <taxon>Bacteroidota</taxon>
        <taxon>Cytophagia</taxon>
        <taxon>Cytophagales</taxon>
        <taxon>Cyclobacteriaceae</taxon>
        <taxon>Belliella</taxon>
    </lineage>
</organism>
<name>A0A1N7MNQ9_9BACT</name>